<gene>
    <name evidence="2" type="ORF">METZ01_LOCUS179451</name>
</gene>
<evidence type="ECO:0000313" key="2">
    <source>
        <dbReference type="EMBL" id="SVB26597.1"/>
    </source>
</evidence>
<protein>
    <submittedName>
        <fullName evidence="2">Uncharacterized protein</fullName>
    </submittedName>
</protein>
<dbReference type="EMBL" id="UINC01034957">
    <property type="protein sequence ID" value="SVB26597.1"/>
    <property type="molecule type" value="Genomic_DNA"/>
</dbReference>
<organism evidence="2">
    <name type="scientific">marine metagenome</name>
    <dbReference type="NCBI Taxonomy" id="408172"/>
    <lineage>
        <taxon>unclassified sequences</taxon>
        <taxon>metagenomes</taxon>
        <taxon>ecological metagenomes</taxon>
    </lineage>
</organism>
<keyword evidence="1" id="KW-0812">Transmembrane</keyword>
<reference evidence="2" key="1">
    <citation type="submission" date="2018-05" db="EMBL/GenBank/DDBJ databases">
        <authorList>
            <person name="Lanie J.A."/>
            <person name="Ng W.-L."/>
            <person name="Kazmierczak K.M."/>
            <person name="Andrzejewski T.M."/>
            <person name="Davidsen T.M."/>
            <person name="Wayne K.J."/>
            <person name="Tettelin H."/>
            <person name="Glass J.I."/>
            <person name="Rusch D."/>
            <person name="Podicherti R."/>
            <person name="Tsui H.-C.T."/>
            <person name="Winkler M.E."/>
        </authorList>
    </citation>
    <scope>NUCLEOTIDE SEQUENCE</scope>
</reference>
<name>A0A382CMR6_9ZZZZ</name>
<proteinExistence type="predicted"/>
<keyword evidence="1" id="KW-1133">Transmembrane helix</keyword>
<evidence type="ECO:0000256" key="1">
    <source>
        <dbReference type="SAM" id="Phobius"/>
    </source>
</evidence>
<sequence>MNLAYALRGELITPLNKRLMTHDQLNLEVAVGISWIIAIGSLLIKKGHQPSYGVVGLLFSFVDSSFKSFDQDRAYAINLIRSPFFSNGE</sequence>
<keyword evidence="1" id="KW-0472">Membrane</keyword>
<dbReference type="AlphaFoldDB" id="A0A382CMR6"/>
<feature type="transmembrane region" description="Helical" evidence="1">
    <location>
        <begin position="25"/>
        <end position="44"/>
    </location>
</feature>
<accession>A0A382CMR6</accession>